<comment type="caution">
    <text evidence="2">The sequence shown here is derived from an EMBL/GenBank/DDBJ whole genome shotgun (WGS) entry which is preliminary data.</text>
</comment>
<evidence type="ECO:0000259" key="1">
    <source>
        <dbReference type="Pfam" id="PF00534"/>
    </source>
</evidence>
<dbReference type="Pfam" id="PF00534">
    <property type="entry name" value="Glycos_transf_1"/>
    <property type="match status" value="1"/>
</dbReference>
<dbReference type="CDD" id="cd03801">
    <property type="entry name" value="GT4_PimA-like"/>
    <property type="match status" value="1"/>
</dbReference>
<dbReference type="SUPFAM" id="SSF53756">
    <property type="entry name" value="UDP-Glycosyltransferase/glycogen phosphorylase"/>
    <property type="match status" value="1"/>
</dbReference>
<dbReference type="RefSeq" id="WP_211975384.1">
    <property type="nucleotide sequence ID" value="NZ_CBFHAM010000004.1"/>
</dbReference>
<organism evidence="2 3">
    <name type="scientific">Chitinophaga hostae</name>
    <dbReference type="NCBI Taxonomy" id="2831022"/>
    <lineage>
        <taxon>Bacteria</taxon>
        <taxon>Pseudomonadati</taxon>
        <taxon>Bacteroidota</taxon>
        <taxon>Chitinophagia</taxon>
        <taxon>Chitinophagales</taxon>
        <taxon>Chitinophagaceae</taxon>
        <taxon>Chitinophaga</taxon>
    </lineage>
</organism>
<evidence type="ECO:0000313" key="2">
    <source>
        <dbReference type="EMBL" id="MBS0030248.1"/>
    </source>
</evidence>
<gene>
    <name evidence="2" type="ORF">KE626_23185</name>
</gene>
<keyword evidence="2" id="KW-0808">Transferase</keyword>
<dbReference type="EC" id="2.4.-.-" evidence="2"/>
<dbReference type="InterPro" id="IPR001296">
    <property type="entry name" value="Glyco_trans_1"/>
</dbReference>
<dbReference type="PANTHER" id="PTHR12526">
    <property type="entry name" value="GLYCOSYLTRANSFERASE"/>
    <property type="match status" value="1"/>
</dbReference>
<dbReference type="EMBL" id="JAGTXB010000013">
    <property type="protein sequence ID" value="MBS0030248.1"/>
    <property type="molecule type" value="Genomic_DNA"/>
</dbReference>
<dbReference type="GO" id="GO:0016757">
    <property type="term" value="F:glycosyltransferase activity"/>
    <property type="evidence" value="ECO:0007669"/>
    <property type="project" value="UniProtKB-KW"/>
</dbReference>
<keyword evidence="3" id="KW-1185">Reference proteome</keyword>
<sequence length="424" mass="48766">MNKKINLVLFYCDRMQGFFGIGTHMFELLNYLKLSPDISITIVFTETEKYSECTVVQQDGVEMIYIPCPENGLFLANEHTKINRSLAQRIIQLSYPYLRNKENMVCWFNSLGELQLLHHIRDYYPCKVMYVHHGWLWKDYRNVADDIFANEWKNGNINFSREAFSITLDQLELVNCSDKTITVTHHAQNFFSRHLEVPPDKLITIYNGIKMPELTGIDKEATRRELGIGPHEKIILYSGRVAPNKGVIPLVAAFKKLLAKHPDARLVMAGTGTLGEVIKAAMPYWSKVTLTDYLTRDWVMKWYAIADIGVLPSLMEQCSFTAIEMRSWQVPLIVSGVDGLDEMFDDRVDCLKVPIRYNEKGSRYLDPGDIYLAMDLLLSDKRLALQLAETGYRRAKETFCLEQMGNAYLGLIHEIVEQEEPVEA</sequence>
<feature type="domain" description="Glycosyl transferase family 1" evidence="1">
    <location>
        <begin position="218"/>
        <end position="348"/>
    </location>
</feature>
<protein>
    <submittedName>
        <fullName evidence="2">Glycosyltransferase</fullName>
        <ecNumber evidence="2">2.4.-.-</ecNumber>
    </submittedName>
</protein>
<dbReference type="Gene3D" id="3.40.50.2000">
    <property type="entry name" value="Glycogen Phosphorylase B"/>
    <property type="match status" value="2"/>
</dbReference>
<keyword evidence="2" id="KW-0328">Glycosyltransferase</keyword>
<evidence type="ECO:0000313" key="3">
    <source>
        <dbReference type="Proteomes" id="UP000676386"/>
    </source>
</evidence>
<name>A0ABS5J4U3_9BACT</name>
<accession>A0ABS5J4U3</accession>
<reference evidence="2 3" key="1">
    <citation type="submission" date="2021-04" db="EMBL/GenBank/DDBJ databases">
        <title>Chitinophaga sp. nov., isolated from the rhizosphere soil.</title>
        <authorList>
            <person name="He S."/>
        </authorList>
    </citation>
    <scope>NUCLEOTIDE SEQUENCE [LARGE SCALE GENOMIC DNA]</scope>
    <source>
        <strain evidence="2 3">2R12</strain>
    </source>
</reference>
<dbReference type="Proteomes" id="UP000676386">
    <property type="component" value="Unassembled WGS sequence"/>
</dbReference>
<proteinExistence type="predicted"/>